<evidence type="ECO:0000313" key="15">
    <source>
        <dbReference type="Proteomes" id="UP000249522"/>
    </source>
</evidence>
<dbReference type="Gene3D" id="1.20.1640.10">
    <property type="entry name" value="Multidrug efflux transporter AcrB transmembrane domain"/>
    <property type="match status" value="1"/>
</dbReference>
<dbReference type="InterPro" id="IPR022646">
    <property type="entry name" value="SecD/SecF_CS"/>
</dbReference>
<dbReference type="InterPro" id="IPR022813">
    <property type="entry name" value="SecD/SecF_arch_bac"/>
</dbReference>
<feature type="transmembrane region" description="Helical" evidence="12">
    <location>
        <begin position="261"/>
        <end position="288"/>
    </location>
</feature>
<evidence type="ECO:0000256" key="12">
    <source>
        <dbReference type="HAMAP-Rule" id="MF_01464"/>
    </source>
</evidence>
<dbReference type="AlphaFoldDB" id="A0A2W1LI07"/>
<dbReference type="Pfam" id="PF07549">
    <property type="entry name" value="Sec_GG"/>
    <property type="match status" value="1"/>
</dbReference>
<feature type="transmembrane region" description="Helical" evidence="12">
    <location>
        <begin position="237"/>
        <end position="255"/>
    </location>
</feature>
<dbReference type="GO" id="GO:0006605">
    <property type="term" value="P:protein targeting"/>
    <property type="evidence" value="ECO:0007669"/>
    <property type="project" value="UniProtKB-UniRule"/>
</dbReference>
<evidence type="ECO:0000256" key="4">
    <source>
        <dbReference type="ARBA" id="ARBA00022692"/>
    </source>
</evidence>
<dbReference type="PANTHER" id="PTHR30081">
    <property type="entry name" value="PROTEIN-EXPORT MEMBRANE PROTEIN SEC"/>
    <property type="match status" value="1"/>
</dbReference>
<dbReference type="FunFam" id="1.20.1640.10:FF:000024">
    <property type="entry name" value="Multifunctional fusion protein"/>
    <property type="match status" value="1"/>
</dbReference>
<comment type="similarity">
    <text evidence="11">In the N-terminal section; belongs to the SecD/SecF family. SecD subfamily.</text>
</comment>
<keyword evidence="8 12" id="KW-0472">Membrane</keyword>
<dbReference type="GO" id="GO:0065002">
    <property type="term" value="P:intracellular protein transmembrane transport"/>
    <property type="evidence" value="ECO:0007669"/>
    <property type="project" value="UniProtKB-UniRule"/>
</dbReference>
<dbReference type="Proteomes" id="UP000249522">
    <property type="component" value="Unassembled WGS sequence"/>
</dbReference>
<evidence type="ECO:0000256" key="9">
    <source>
        <dbReference type="ARBA" id="ARBA00059018"/>
    </source>
</evidence>
<comment type="similarity">
    <text evidence="12">Belongs to the SecD/SecF family. SecF subfamily.</text>
</comment>
<protein>
    <recommendedName>
        <fullName evidence="12">Protein-export membrane protein SecF</fullName>
    </recommendedName>
</protein>
<keyword evidence="4 12" id="KW-0812">Transmembrane</keyword>
<dbReference type="NCBIfam" id="TIGR00966">
    <property type="entry name" value="transloc_SecF"/>
    <property type="match status" value="1"/>
</dbReference>
<sequence>MHYNLRKFDFIKLSRYFFLFSIAITVLGVITLAALGMNYGVDFRAGSSMDLAVQKNLQDQKEEIQSFLDEQNLGRYTLTVGAERVSIRFDDILTDQEEQQLKQGFADTFDPKASAEVYTVDVQMARELQTNAMMAVALASVGIIIYVSIRFEWRFAVAAIVALLHDAFIVISLFSILRLEVNLPFIVAVLTIIGYSINDTIVIFDRIRENMRFAKLKSKEDIAALVNESIWQTMTRSINTVATVFVTALCVFLFGGESIKLFSLAILFGLVSGAYSSIFIASPLWLVLKNKQKPKTPANTQTAG</sequence>
<keyword evidence="5 12" id="KW-0653">Protein transport</keyword>
<dbReference type="NCBIfam" id="TIGR00916">
    <property type="entry name" value="2A0604s01"/>
    <property type="match status" value="1"/>
</dbReference>
<dbReference type="RefSeq" id="WP_111148516.1">
    <property type="nucleotide sequence ID" value="NZ_QKRB01000054.1"/>
</dbReference>
<evidence type="ECO:0000256" key="1">
    <source>
        <dbReference type="ARBA" id="ARBA00004651"/>
    </source>
</evidence>
<accession>A0A2W1LI07</accession>
<proteinExistence type="inferred from homology"/>
<dbReference type="EMBL" id="QKRB01000054">
    <property type="protein sequence ID" value="PZD94154.1"/>
    <property type="molecule type" value="Genomic_DNA"/>
</dbReference>
<dbReference type="InterPro" id="IPR048634">
    <property type="entry name" value="SecD_SecF_C"/>
</dbReference>
<dbReference type="InterPro" id="IPR055344">
    <property type="entry name" value="SecD_SecF_C_bact"/>
</dbReference>
<dbReference type="GO" id="GO:0043952">
    <property type="term" value="P:protein transport by the Sec complex"/>
    <property type="evidence" value="ECO:0007669"/>
    <property type="project" value="UniProtKB-UniRule"/>
</dbReference>
<comment type="subunit">
    <text evidence="12">Forms a complex with SecD. Part of the essential Sec protein translocation apparatus which comprises SecA, SecYEG and auxiliary proteins SecDF. Other proteins may also be involved.</text>
</comment>
<dbReference type="PRINTS" id="PR01755">
    <property type="entry name" value="SECFTRNLCASE"/>
</dbReference>
<comment type="caution">
    <text evidence="14">The sequence shown here is derived from an EMBL/GenBank/DDBJ whole genome shotgun (WGS) entry which is preliminary data.</text>
</comment>
<organism evidence="14 15">
    <name type="scientific">Paenibacillus sambharensis</name>
    <dbReference type="NCBI Taxonomy" id="1803190"/>
    <lineage>
        <taxon>Bacteria</taxon>
        <taxon>Bacillati</taxon>
        <taxon>Bacillota</taxon>
        <taxon>Bacilli</taxon>
        <taxon>Bacillales</taxon>
        <taxon>Paenibacillaceae</taxon>
        <taxon>Paenibacillus</taxon>
    </lineage>
</organism>
<keyword evidence="15" id="KW-1185">Reference proteome</keyword>
<keyword evidence="6 12" id="KW-1133">Transmembrane helix</keyword>
<dbReference type="HAMAP" id="MF_01464_B">
    <property type="entry name" value="SecF_B"/>
    <property type="match status" value="1"/>
</dbReference>
<comment type="function">
    <text evidence="9 12">Part of the Sec protein translocase complex. Interacts with the SecYEG preprotein conducting channel. SecDF uses the proton motive force (PMF) to complete protein translocation after the ATP-dependent function of SecA.</text>
</comment>
<feature type="transmembrane region" description="Helical" evidence="12">
    <location>
        <begin position="132"/>
        <end position="149"/>
    </location>
</feature>
<evidence type="ECO:0000256" key="6">
    <source>
        <dbReference type="ARBA" id="ARBA00022989"/>
    </source>
</evidence>
<feature type="transmembrane region" description="Helical" evidence="12">
    <location>
        <begin position="16"/>
        <end position="41"/>
    </location>
</feature>
<keyword evidence="2 12" id="KW-0813">Transport</keyword>
<evidence type="ECO:0000256" key="8">
    <source>
        <dbReference type="ARBA" id="ARBA00023136"/>
    </source>
</evidence>
<dbReference type="GO" id="GO:0015450">
    <property type="term" value="F:protein-transporting ATPase activity"/>
    <property type="evidence" value="ECO:0007669"/>
    <property type="project" value="InterPro"/>
</dbReference>
<evidence type="ECO:0000256" key="10">
    <source>
        <dbReference type="ARBA" id="ARBA00060856"/>
    </source>
</evidence>
<comment type="similarity">
    <text evidence="10">In the C-terminal section; belongs to the SecD/SecF family. SecF subfamily.</text>
</comment>
<dbReference type="SUPFAM" id="SSF82866">
    <property type="entry name" value="Multidrug efflux transporter AcrB transmembrane domain"/>
    <property type="match status" value="1"/>
</dbReference>
<evidence type="ECO:0000256" key="3">
    <source>
        <dbReference type="ARBA" id="ARBA00022475"/>
    </source>
</evidence>
<comment type="subcellular location">
    <subcellularLocation>
        <location evidence="1 12">Cell membrane</location>
        <topology evidence="1 12">Multi-pass membrane protein</topology>
    </subcellularLocation>
</comment>
<evidence type="ECO:0000256" key="11">
    <source>
        <dbReference type="ARBA" id="ARBA00061053"/>
    </source>
</evidence>
<reference evidence="14 15" key="1">
    <citation type="submission" date="2018-06" db="EMBL/GenBank/DDBJ databases">
        <title>Paenibacillus imtechensis sp. nov.</title>
        <authorList>
            <person name="Pinnaka A.K."/>
            <person name="Singh H."/>
            <person name="Kaur M."/>
        </authorList>
    </citation>
    <scope>NUCLEOTIDE SEQUENCE [LARGE SCALE GENOMIC DNA]</scope>
    <source>
        <strain evidence="14 15">SMB1</strain>
    </source>
</reference>
<keyword evidence="7 12" id="KW-0811">Translocation</keyword>
<evidence type="ECO:0000256" key="7">
    <source>
        <dbReference type="ARBA" id="ARBA00023010"/>
    </source>
</evidence>
<name>A0A2W1LI07_9BACL</name>
<feature type="domain" description="Protein export membrane protein SecD/SecF C-terminal" evidence="13">
    <location>
        <begin position="105"/>
        <end position="290"/>
    </location>
</feature>
<feature type="transmembrane region" description="Helical" evidence="12">
    <location>
        <begin position="156"/>
        <end position="177"/>
    </location>
</feature>
<dbReference type="Pfam" id="PF02355">
    <property type="entry name" value="SecD_SecF_C"/>
    <property type="match status" value="1"/>
</dbReference>
<evidence type="ECO:0000256" key="2">
    <source>
        <dbReference type="ARBA" id="ARBA00022448"/>
    </source>
</evidence>
<evidence type="ECO:0000256" key="5">
    <source>
        <dbReference type="ARBA" id="ARBA00022927"/>
    </source>
</evidence>
<dbReference type="InterPro" id="IPR022645">
    <property type="entry name" value="SecD/SecF_bac"/>
</dbReference>
<dbReference type="InterPro" id="IPR005665">
    <property type="entry name" value="SecF_bac"/>
</dbReference>
<evidence type="ECO:0000259" key="13">
    <source>
        <dbReference type="Pfam" id="PF02355"/>
    </source>
</evidence>
<feature type="transmembrane region" description="Helical" evidence="12">
    <location>
        <begin position="183"/>
        <end position="204"/>
    </location>
</feature>
<dbReference type="OrthoDB" id="9805019at2"/>
<dbReference type="PANTHER" id="PTHR30081:SF8">
    <property type="entry name" value="PROTEIN TRANSLOCASE SUBUNIT SECF"/>
    <property type="match status" value="1"/>
</dbReference>
<gene>
    <name evidence="12" type="primary">secF</name>
    <name evidence="14" type="ORF">DNH61_19575</name>
</gene>
<keyword evidence="3 12" id="KW-1003">Cell membrane</keyword>
<dbReference type="GO" id="GO:0005886">
    <property type="term" value="C:plasma membrane"/>
    <property type="evidence" value="ECO:0007669"/>
    <property type="project" value="UniProtKB-SubCell"/>
</dbReference>
<evidence type="ECO:0000313" key="14">
    <source>
        <dbReference type="EMBL" id="PZD94154.1"/>
    </source>
</evidence>